<keyword evidence="2" id="KW-1185">Reference proteome</keyword>
<dbReference type="InterPro" id="IPR010997">
    <property type="entry name" value="HRDC-like_sf"/>
</dbReference>
<evidence type="ECO:0000313" key="2">
    <source>
        <dbReference type="Proteomes" id="UP001152561"/>
    </source>
</evidence>
<dbReference type="InterPro" id="IPR045222">
    <property type="entry name" value="Rpb4-like"/>
</dbReference>
<evidence type="ECO:0000313" key="1">
    <source>
        <dbReference type="EMBL" id="KAJ8559696.1"/>
    </source>
</evidence>
<dbReference type="AlphaFoldDB" id="A0A9Q1RJZ1"/>
<gene>
    <name evidence="1" type="ORF">K7X08_003754</name>
</gene>
<dbReference type="Proteomes" id="UP001152561">
    <property type="component" value="Unassembled WGS sequence"/>
</dbReference>
<dbReference type="SUPFAM" id="SSF47819">
    <property type="entry name" value="HRDC-like"/>
    <property type="match status" value="1"/>
</dbReference>
<dbReference type="GO" id="GO:0000166">
    <property type="term" value="F:nucleotide binding"/>
    <property type="evidence" value="ECO:0007669"/>
    <property type="project" value="InterPro"/>
</dbReference>
<dbReference type="EMBL" id="JAJAGQ010000006">
    <property type="protein sequence ID" value="KAJ8559696.1"/>
    <property type="molecule type" value="Genomic_DNA"/>
</dbReference>
<reference evidence="2" key="1">
    <citation type="journal article" date="2023" name="Proc. Natl. Acad. Sci. U.S.A.">
        <title>Genomic and structural basis for evolution of tropane alkaloid biosynthesis.</title>
        <authorList>
            <person name="Wanga Y.-J."/>
            <person name="Taina T."/>
            <person name="Yua J.-Y."/>
            <person name="Lia J."/>
            <person name="Xua B."/>
            <person name="Chenc J."/>
            <person name="D'Auriad J.C."/>
            <person name="Huanga J.-P."/>
            <person name="Huanga S.-X."/>
        </authorList>
    </citation>
    <scope>NUCLEOTIDE SEQUENCE [LARGE SCALE GENOMIC DNA]</scope>
    <source>
        <strain evidence="2">cv. KIB-2019</strain>
    </source>
</reference>
<proteinExistence type="predicted"/>
<accession>A0A9Q1RJZ1</accession>
<protein>
    <submittedName>
        <fullName evidence="1">Uncharacterized protein</fullName>
    </submittedName>
</protein>
<dbReference type="Gene3D" id="1.20.1250.40">
    <property type="match status" value="1"/>
</dbReference>
<dbReference type="PANTHER" id="PTHR21297">
    <property type="entry name" value="DNA-DIRECTED RNA POLYMERASE II"/>
    <property type="match status" value="1"/>
</dbReference>
<name>A0A9Q1RJZ1_9SOLA</name>
<dbReference type="OrthoDB" id="2186918at2759"/>
<comment type="caution">
    <text evidence="1">The sequence shown here is derived from an EMBL/GenBank/DDBJ whole genome shotgun (WGS) entry which is preliminary data.</text>
</comment>
<sequence length="74" mass="8324">MFVQLCVFENLCPETVDEGIAMVPPIKNRGRALDEEAIEKMLTDLSLIKKFDLSHHRARLAMLQQSSSQPVPSV</sequence>
<organism evidence="1 2">
    <name type="scientific">Anisodus acutangulus</name>
    <dbReference type="NCBI Taxonomy" id="402998"/>
    <lineage>
        <taxon>Eukaryota</taxon>
        <taxon>Viridiplantae</taxon>
        <taxon>Streptophyta</taxon>
        <taxon>Embryophyta</taxon>
        <taxon>Tracheophyta</taxon>
        <taxon>Spermatophyta</taxon>
        <taxon>Magnoliopsida</taxon>
        <taxon>eudicotyledons</taxon>
        <taxon>Gunneridae</taxon>
        <taxon>Pentapetalae</taxon>
        <taxon>asterids</taxon>
        <taxon>lamiids</taxon>
        <taxon>Solanales</taxon>
        <taxon>Solanaceae</taxon>
        <taxon>Solanoideae</taxon>
        <taxon>Hyoscyameae</taxon>
        <taxon>Anisodus</taxon>
    </lineage>
</organism>
<dbReference type="InterPro" id="IPR038324">
    <property type="entry name" value="Rpb4/RPC9_sf"/>
</dbReference>